<evidence type="ECO:0000313" key="2">
    <source>
        <dbReference type="EMBL" id="WEK13117.1"/>
    </source>
</evidence>
<dbReference type="AlphaFoldDB" id="A0AAJ6B3G8"/>
<sequence length="314" mass="33116">MSSESVSSTATRGRRRSARAWGAALLAFVVTAGSFVVAAAPAAAAVPAPTSTTSVITVKVGGDRIGQGVTDSGATIATPLPGVQLGLYTSLTSTSPINTTWARCTSDAEGDCSFIVPNTQVGGVNRDQRYYVREVSVPAGWYSNPTLRTGTASFPPSTASVYGFQTGVQLRANTTYRSSADFMFVSQTASTSNVLASGGVWTPSRNNPPLAQSCGLDVALILDLSTSMTLTPGGAVRDRERDRRRLRGHADAHGRLQLRSGLAGHQRRQPSEPPARLHRRGGDGVQESVVELGGLRRNELGRRPLPDGRRRAAL</sequence>
<organism evidence="2 3">
    <name type="scientific">Candidatus Microbacterium phytovorans</name>
    <dbReference type="NCBI Taxonomy" id="3121374"/>
    <lineage>
        <taxon>Bacteria</taxon>
        <taxon>Bacillati</taxon>
        <taxon>Actinomycetota</taxon>
        <taxon>Actinomycetes</taxon>
        <taxon>Micrococcales</taxon>
        <taxon>Microbacteriaceae</taxon>
        <taxon>Microbacterium</taxon>
    </lineage>
</organism>
<name>A0AAJ6B3G8_9MICO</name>
<evidence type="ECO:0000313" key="3">
    <source>
        <dbReference type="Proteomes" id="UP001213972"/>
    </source>
</evidence>
<gene>
    <name evidence="2" type="ORF">P0Y48_11680</name>
</gene>
<proteinExistence type="predicted"/>
<accession>A0AAJ6B3G8</accession>
<dbReference type="Proteomes" id="UP001213972">
    <property type="component" value="Chromosome"/>
</dbReference>
<feature type="region of interest" description="Disordered" evidence="1">
    <location>
        <begin position="261"/>
        <end position="284"/>
    </location>
</feature>
<dbReference type="EMBL" id="CP119321">
    <property type="protein sequence ID" value="WEK13117.1"/>
    <property type="molecule type" value="Genomic_DNA"/>
</dbReference>
<evidence type="ECO:0000256" key="1">
    <source>
        <dbReference type="SAM" id="MobiDB-lite"/>
    </source>
</evidence>
<reference evidence="2" key="1">
    <citation type="submission" date="2023-03" db="EMBL/GenBank/DDBJ databases">
        <title>Andean soil-derived lignocellulolytic bacterial consortium as a source of novel taxa and putative plastic-active enzymes.</title>
        <authorList>
            <person name="Diaz-Garcia L."/>
            <person name="Chuvochina M."/>
            <person name="Feuerriegel G."/>
            <person name="Bunk B."/>
            <person name="Sproer C."/>
            <person name="Streit W.R."/>
            <person name="Rodriguez L.M."/>
            <person name="Overmann J."/>
            <person name="Jimenez D.J."/>
        </authorList>
    </citation>
    <scope>NUCLEOTIDE SEQUENCE</scope>
    <source>
        <strain evidence="2">MAG 4610</strain>
    </source>
</reference>
<protein>
    <submittedName>
        <fullName evidence="2">Uncharacterized protein</fullName>
    </submittedName>
</protein>